<evidence type="ECO:0000313" key="1">
    <source>
        <dbReference type="EMBL" id="KAJ2773126.1"/>
    </source>
</evidence>
<proteinExistence type="predicted"/>
<organism evidence="1 2">
    <name type="scientific">Coemansia nantahalensis</name>
    <dbReference type="NCBI Taxonomy" id="2789366"/>
    <lineage>
        <taxon>Eukaryota</taxon>
        <taxon>Fungi</taxon>
        <taxon>Fungi incertae sedis</taxon>
        <taxon>Zoopagomycota</taxon>
        <taxon>Kickxellomycotina</taxon>
        <taxon>Kickxellomycetes</taxon>
        <taxon>Kickxellales</taxon>
        <taxon>Kickxellaceae</taxon>
        <taxon>Coemansia</taxon>
    </lineage>
</organism>
<feature type="non-terminal residue" evidence="1">
    <location>
        <position position="442"/>
    </location>
</feature>
<evidence type="ECO:0000313" key="2">
    <source>
        <dbReference type="Proteomes" id="UP001140234"/>
    </source>
</evidence>
<keyword evidence="2" id="KW-1185">Reference proteome</keyword>
<accession>A0ACC1K4K4</accession>
<dbReference type="EMBL" id="JANBUJ010000268">
    <property type="protein sequence ID" value="KAJ2773126.1"/>
    <property type="molecule type" value="Genomic_DNA"/>
</dbReference>
<gene>
    <name evidence="1" type="ORF">IWQ57_001450</name>
</gene>
<protein>
    <submittedName>
        <fullName evidence="1">Uncharacterized protein</fullName>
    </submittedName>
</protein>
<comment type="caution">
    <text evidence="1">The sequence shown here is derived from an EMBL/GenBank/DDBJ whole genome shotgun (WGS) entry which is preliminary data.</text>
</comment>
<sequence>MTPEHDFAMESARLDERLQECAALRAAGPHPRRPEVPADVSAADWARAHELFQTLLATAADGTGAAAACIGALADLCVYVRNAVALGRSNQDGASAAGVVGDVAATVRLAGGPAGAAPCLAAAGQALSNAVTQNQPLQLALLESELGCCAAAEDTAYGCLLSAESGAARTAGLVLLVNSVRAHGALCRTLCAAGAGRALARRVGELFGESVDDAAEDKELLFAVLSELASHGQLGVLLAEAAPLGAPGLLDALAVHCREHDDPARHAQLADAELLRVLARALAATRAVLERLRADESTTDPDDIIAARRCARSALAALVLLTADMEPALSARLCDCGVVREAVQLLGLLSAYLPRAEKIGAGGAGTGGSDGSSESPVPRMFMFKRELIQIIGHAAHRNPAAQDLVRELGGLALVLDHTRVDDNHPYIREYAVVALRGLLDGN</sequence>
<name>A0ACC1K4K4_9FUNG</name>
<dbReference type="Proteomes" id="UP001140234">
    <property type="component" value="Unassembled WGS sequence"/>
</dbReference>
<reference evidence="1" key="1">
    <citation type="submission" date="2022-07" db="EMBL/GenBank/DDBJ databases">
        <title>Phylogenomic reconstructions and comparative analyses of Kickxellomycotina fungi.</title>
        <authorList>
            <person name="Reynolds N.K."/>
            <person name="Stajich J.E."/>
            <person name="Barry K."/>
            <person name="Grigoriev I.V."/>
            <person name="Crous P."/>
            <person name="Smith M.E."/>
        </authorList>
    </citation>
    <scope>NUCLEOTIDE SEQUENCE</scope>
    <source>
        <strain evidence="1">CBS 109366</strain>
    </source>
</reference>